<evidence type="ECO:0000313" key="2">
    <source>
        <dbReference type="EnsemblMetazoa" id="XP_012058909.1"/>
    </source>
</evidence>
<dbReference type="KEGG" id="acep:105622085"/>
<dbReference type="EMBL" id="ADTU01020794">
    <property type="status" value="NOT_ANNOTATED_CDS"/>
    <property type="molecule type" value="Genomic_DNA"/>
</dbReference>
<keyword evidence="1" id="KW-0812">Transmembrane</keyword>
<keyword evidence="1" id="KW-0472">Membrane</keyword>
<keyword evidence="3" id="KW-1185">Reference proteome</keyword>
<evidence type="ECO:0000313" key="3">
    <source>
        <dbReference type="Proteomes" id="UP000005205"/>
    </source>
</evidence>
<accession>A0A158NN01</accession>
<evidence type="ECO:0000256" key="1">
    <source>
        <dbReference type="SAM" id="Phobius"/>
    </source>
</evidence>
<dbReference type="OrthoDB" id="6597267at2759"/>
<dbReference type="InParanoid" id="A0A158NN01"/>
<dbReference type="eggNOG" id="ENOG502RZ7B">
    <property type="taxonomic scope" value="Eukaryota"/>
</dbReference>
<reference evidence="2" key="2">
    <citation type="submission" date="2016-04" db="UniProtKB">
        <authorList>
            <consortium name="EnsemblMetazoa"/>
        </authorList>
    </citation>
    <scope>IDENTIFICATION</scope>
</reference>
<organism evidence="2 3">
    <name type="scientific">Atta cephalotes</name>
    <name type="common">Leafcutter ant</name>
    <dbReference type="NCBI Taxonomy" id="12957"/>
    <lineage>
        <taxon>Eukaryota</taxon>
        <taxon>Metazoa</taxon>
        <taxon>Ecdysozoa</taxon>
        <taxon>Arthropoda</taxon>
        <taxon>Hexapoda</taxon>
        <taxon>Insecta</taxon>
        <taxon>Pterygota</taxon>
        <taxon>Neoptera</taxon>
        <taxon>Endopterygota</taxon>
        <taxon>Hymenoptera</taxon>
        <taxon>Apocrita</taxon>
        <taxon>Aculeata</taxon>
        <taxon>Formicoidea</taxon>
        <taxon>Formicidae</taxon>
        <taxon>Myrmicinae</taxon>
        <taxon>Atta</taxon>
    </lineage>
</organism>
<sequence>MALENFSERDEKRLLRAYKIIYILEIFFIICTVSAQECYYDGNEFCIDQNDILSVDLLPGSFLFSDQYKNNVPKTVINETIDGSFDKALNEMEYHRKRMNEYLCHGYIAEEIFKEVSTPRVKRHPESLSTNLNHNFLGDDNVTVHDKLLADEGSTKYKKWLQRMTTLNDIYRHYAPHKKIIKKQDVQHDDIEEFDGELTGYAMQAPLPESNGKVGIYDPSHEDDMLSSSTGRHSFHYGSLFGHHHGDHYGHHADFFPSAHEEYYYAPHHQDQDHEDHKHSYSKGKSNELSLKEFFEIALTALAFLSFGLFIIQLICNATDNNNGSRRKKRATISLSSTLISNEDLNELSYRVLRSIEAAMVAEADSGNCLRRILCEDNQYSKETKDDRRIWIPVWSLGMSWLSGRMLYRTPWSAMLDSVKASVLGLGGIDCASFYPECDLENERIKRRRRKKK</sequence>
<keyword evidence="1" id="KW-1133">Transmembrane helix</keyword>
<dbReference type="Proteomes" id="UP000005205">
    <property type="component" value="Unassembled WGS sequence"/>
</dbReference>
<gene>
    <name evidence="2" type="primary">105622085</name>
</gene>
<feature type="transmembrane region" description="Helical" evidence="1">
    <location>
        <begin position="297"/>
        <end position="319"/>
    </location>
</feature>
<dbReference type="AlphaFoldDB" id="A0A158NN01"/>
<name>A0A158NN01_ATTCE</name>
<proteinExistence type="predicted"/>
<reference evidence="3" key="1">
    <citation type="journal article" date="2011" name="PLoS Genet.">
        <title>The genome sequence of the leaf-cutter ant Atta cephalotes reveals insights into its obligate symbiotic lifestyle.</title>
        <authorList>
            <person name="Suen G."/>
            <person name="Teiling C."/>
            <person name="Li L."/>
            <person name="Holt C."/>
            <person name="Abouheif E."/>
            <person name="Bornberg-Bauer E."/>
            <person name="Bouffard P."/>
            <person name="Caldera E.J."/>
            <person name="Cash E."/>
            <person name="Cavanaugh A."/>
            <person name="Denas O."/>
            <person name="Elhaik E."/>
            <person name="Fave M.J."/>
            <person name="Gadau J."/>
            <person name="Gibson J.D."/>
            <person name="Graur D."/>
            <person name="Grubbs K.J."/>
            <person name="Hagen D.E."/>
            <person name="Harkins T.T."/>
            <person name="Helmkampf M."/>
            <person name="Hu H."/>
            <person name="Johnson B.R."/>
            <person name="Kim J."/>
            <person name="Marsh S.E."/>
            <person name="Moeller J.A."/>
            <person name="Munoz-Torres M.C."/>
            <person name="Murphy M.C."/>
            <person name="Naughton M.C."/>
            <person name="Nigam S."/>
            <person name="Overson R."/>
            <person name="Rajakumar R."/>
            <person name="Reese J.T."/>
            <person name="Scott J.J."/>
            <person name="Smith C.R."/>
            <person name="Tao S."/>
            <person name="Tsutsui N.D."/>
            <person name="Viljakainen L."/>
            <person name="Wissler L."/>
            <person name="Yandell M.D."/>
            <person name="Zimmer F."/>
            <person name="Taylor J."/>
            <person name="Slater S.C."/>
            <person name="Clifton S.W."/>
            <person name="Warren W.C."/>
            <person name="Elsik C.G."/>
            <person name="Smith C.D."/>
            <person name="Weinstock G.M."/>
            <person name="Gerardo N.M."/>
            <person name="Currie C.R."/>
        </authorList>
    </citation>
    <scope>NUCLEOTIDE SEQUENCE [LARGE SCALE GENOMIC DNA]</scope>
</reference>
<dbReference type="EnsemblMetazoa" id="XM_012203519.1">
    <property type="protein sequence ID" value="XP_012058909.1"/>
    <property type="gene ID" value="LOC105622085"/>
</dbReference>
<protein>
    <submittedName>
        <fullName evidence="2">Uncharacterized protein</fullName>
    </submittedName>
</protein>